<dbReference type="InterPro" id="IPR011545">
    <property type="entry name" value="DEAD/DEAH_box_helicase_dom"/>
</dbReference>
<dbReference type="GO" id="GO:0005524">
    <property type="term" value="F:ATP binding"/>
    <property type="evidence" value="ECO:0007669"/>
    <property type="project" value="UniProtKB-UniRule"/>
</dbReference>
<dbReference type="PROSITE" id="PS51198">
    <property type="entry name" value="UVRD_HELICASE_ATP_BIND"/>
    <property type="match status" value="1"/>
</dbReference>
<evidence type="ECO:0000256" key="3">
    <source>
        <dbReference type="ARBA" id="ARBA00022806"/>
    </source>
</evidence>
<proteinExistence type="predicted"/>
<dbReference type="PROSITE" id="PS51194">
    <property type="entry name" value="HELICASE_CTER"/>
    <property type="match status" value="1"/>
</dbReference>
<dbReference type="SMART" id="SM00487">
    <property type="entry name" value="DEXDc"/>
    <property type="match status" value="2"/>
</dbReference>
<dbReference type="STRING" id="695939.SAMN00790413_04454"/>
<dbReference type="Gene3D" id="3.30.420.10">
    <property type="entry name" value="Ribonuclease H-like superfamily/Ribonuclease H"/>
    <property type="match status" value="1"/>
</dbReference>
<protein>
    <submittedName>
        <fullName evidence="9">ATP-dependent DNA helicase RecQ</fullName>
    </submittedName>
</protein>
<sequence>MPSRAWPTDLPAEAVFLDLEVQEGGLRVGAMVSGGQPWLFTAKHLPQVEQVVPRVQRLIGHNIRRFDIPQLEQLTGTPFQVDMDKRLVDTLELASLTFPGEPSQALDKLYREHAHLSDPIEDCLESAYVYVRCAAALPDLPPLVRAVARRVLPLGATLDLIPDGVGDWAVLRALPLQGDWSALETFMYTLPERSWGNLGAVVFLHWLLRSGDPALRRPAWIMHEFPTFLAAERATFPGGWTGEALRSELQALYGPRYDFRDGQLEIVRALLGSEVVPLGLLPTGGGKSLCFQFPALLLSKYQRALTIVVSPLQALMEDQVMNLRLALPGWGDRAAFLASSQSPIEQRRILEDVWEGRTDLLYVSPERLQNAGVQRLLKHRKPALWVLDEAHTLSQWGMDFRPDFLRIPQVIREIHAGGEAPLVGFVTATATLKVVQDLETRFVNELQGLLGRPMHRVPDTAPFQWRSEIQTELQVVPHSERLNVIARVLTERRGQGVAIVYVRSRALCESHAEALERVGLRAAPYHARIPAAEKLRVLQAFKDGDLDVVVATSAFGMGIDRPGIHTVIHAGPPSAPEAYLQEIGRVARQPGEQGHALMLWDERDFLQAFRLESQGRLGGPKALKDCWDLVKKRLELPPNARWVSSLEFGDILSRDDPEELTTQARVALFALEAYSLVREGEKQPARLQLRLLESSAAPGVDALPLLTLLRARGHRAGDEVSLDVRETALLAGLRLSKIVTAARQLVRSGHARWSYPVALRARRGARTQLDACSASLRAFAAHLREHPDADLTRLNLQPVGEDVRRRHRQANLLTALRVLQALDIVRSRRDTFHVHLQPVQEGVSPPQWLADAEERWVGVRALADGLIKRLSDLLGGEALELNAADLDAQYEAELGGLDALEALYAVQYLGLANVARGESETGSVFYLQRGDRRAYNKAAFRPLELHYADRARRLHVMRHLLQQPDEAVRVDLLRDYFTVPLETFCQRHLPHPEAAATPQIPEQRERILGGLSEAQLRVVTDDESRAILVLAGPGSGKTRTIVHRVANLVALRDVNPERVLVLAYNRTAVAEVRERLAALLGGSGLHVDVLTFHGLARKLTGLSERDAPRELPAGDRFTWLISQAVIHLREQPAPYQYVLVDEYQDIKGAEYDLVTLLASFDRLGGPEGADEDEREQPGYLVAVGDDDQNLYSFQGASIEFIRRFRQDYDIADEKVVPLLANYRSRPRIVQAANAFIEAALPEEARLKGTAGRVVSVRDGEGDVRIGRYRHRYHAALGLARELARLIQQGTLPHEIAVLAREWTHLHEVQHTLREAGVLYQLYNVHDQLRPASSLIGAALRDALTAQPDAPTSNAHGTLEALRIQLGLSAQDRAWPAILNATQDLKDTTWGALALRIDAAKPLARGGVILSTYHSAKGSEFDHVFILNEGLRRHGLDTPPDDTRALYVALTRARQSVTLLRKEEDCHPTLLNRDYQTALKDLGVQPFPLPTGERLPSRIRYSLDGDPGDLYVSAPEVLEAPGRAAVQVYASQWGALRLQNQRLYSVHGPVARLSRNGRLNQRLSRASGTVRAAGATVLRCERDEEWYTIARYMGTETHHYHVLPTFEVEEPLKP</sequence>
<dbReference type="GO" id="GO:0005694">
    <property type="term" value="C:chromosome"/>
    <property type="evidence" value="ECO:0007669"/>
    <property type="project" value="TreeGrafter"/>
</dbReference>
<feature type="domain" description="UvrD-like helicase ATP-binding" evidence="8">
    <location>
        <begin position="1010"/>
        <end position="1305"/>
    </location>
</feature>
<dbReference type="GO" id="GO:0005737">
    <property type="term" value="C:cytoplasm"/>
    <property type="evidence" value="ECO:0007669"/>
    <property type="project" value="TreeGrafter"/>
</dbReference>
<dbReference type="GO" id="GO:0043138">
    <property type="term" value="F:3'-5' DNA helicase activity"/>
    <property type="evidence" value="ECO:0007669"/>
    <property type="project" value="TreeGrafter"/>
</dbReference>
<organism evidence="9 10">
    <name type="scientific">Deinococcus hopiensis KR-140</name>
    <dbReference type="NCBI Taxonomy" id="695939"/>
    <lineage>
        <taxon>Bacteria</taxon>
        <taxon>Thermotogati</taxon>
        <taxon>Deinococcota</taxon>
        <taxon>Deinococci</taxon>
        <taxon>Deinococcales</taxon>
        <taxon>Deinococcaceae</taxon>
        <taxon>Deinococcus</taxon>
    </lineage>
</organism>
<feature type="domain" description="Helicase C-terminal" evidence="7">
    <location>
        <begin position="484"/>
        <end position="635"/>
    </location>
</feature>
<dbReference type="Pfam" id="PF00271">
    <property type="entry name" value="Helicase_C"/>
    <property type="match status" value="1"/>
</dbReference>
<dbReference type="InterPro" id="IPR036397">
    <property type="entry name" value="RNaseH_sf"/>
</dbReference>
<dbReference type="SUPFAM" id="SSF52540">
    <property type="entry name" value="P-loop containing nucleoside triphosphate hydrolases"/>
    <property type="match status" value="2"/>
</dbReference>
<reference evidence="9 10" key="1">
    <citation type="submission" date="2017-04" db="EMBL/GenBank/DDBJ databases">
        <authorList>
            <person name="Afonso C.L."/>
            <person name="Miller P.J."/>
            <person name="Scott M.A."/>
            <person name="Spackman E."/>
            <person name="Goraichik I."/>
            <person name="Dimitrov K.M."/>
            <person name="Suarez D.L."/>
            <person name="Swayne D.E."/>
        </authorList>
    </citation>
    <scope>NUCLEOTIDE SEQUENCE [LARGE SCALE GENOMIC DNA]</scope>
    <source>
        <strain evidence="9 10">KR-140</strain>
    </source>
</reference>
<dbReference type="GO" id="GO:0016787">
    <property type="term" value="F:hydrolase activity"/>
    <property type="evidence" value="ECO:0007669"/>
    <property type="project" value="UniProtKB-UniRule"/>
</dbReference>
<keyword evidence="10" id="KW-1185">Reference proteome</keyword>
<keyword evidence="3 5" id="KW-0347">Helicase</keyword>
<dbReference type="GO" id="GO:0000724">
    <property type="term" value="P:double-strand break repair via homologous recombination"/>
    <property type="evidence" value="ECO:0007669"/>
    <property type="project" value="TreeGrafter"/>
</dbReference>
<dbReference type="Pfam" id="PF00270">
    <property type="entry name" value="DEAD"/>
    <property type="match status" value="1"/>
</dbReference>
<dbReference type="InterPro" id="IPR001650">
    <property type="entry name" value="Helicase_C-like"/>
</dbReference>
<name>A0A1W1UK02_9DEIO</name>
<dbReference type="PANTHER" id="PTHR13710:SF108">
    <property type="entry name" value="ATP-DEPENDENT DNA HELICASE Q4"/>
    <property type="match status" value="1"/>
</dbReference>
<evidence type="ECO:0000256" key="4">
    <source>
        <dbReference type="ARBA" id="ARBA00022840"/>
    </source>
</evidence>
<evidence type="ECO:0000259" key="6">
    <source>
        <dbReference type="PROSITE" id="PS51192"/>
    </source>
</evidence>
<dbReference type="Gene3D" id="3.40.50.300">
    <property type="entry name" value="P-loop containing nucleotide triphosphate hydrolases"/>
    <property type="match status" value="5"/>
</dbReference>
<feature type="domain" description="Helicase ATP-binding" evidence="6">
    <location>
        <begin position="268"/>
        <end position="448"/>
    </location>
</feature>
<evidence type="ECO:0000256" key="2">
    <source>
        <dbReference type="ARBA" id="ARBA00022801"/>
    </source>
</evidence>
<dbReference type="InterPro" id="IPR014001">
    <property type="entry name" value="Helicase_ATP-bd"/>
</dbReference>
<gene>
    <name evidence="9" type="ORF">SAMN00790413_04454</name>
</gene>
<evidence type="ECO:0000313" key="10">
    <source>
        <dbReference type="Proteomes" id="UP000192582"/>
    </source>
</evidence>
<dbReference type="OrthoDB" id="9763310at2"/>
<dbReference type="PANTHER" id="PTHR13710">
    <property type="entry name" value="DNA HELICASE RECQ FAMILY MEMBER"/>
    <property type="match status" value="1"/>
</dbReference>
<evidence type="ECO:0000256" key="1">
    <source>
        <dbReference type="ARBA" id="ARBA00022741"/>
    </source>
</evidence>
<feature type="binding site" evidence="5">
    <location>
        <begin position="1031"/>
        <end position="1038"/>
    </location>
    <ligand>
        <name>ATP</name>
        <dbReference type="ChEBI" id="CHEBI:30616"/>
    </ligand>
</feature>
<evidence type="ECO:0000313" key="9">
    <source>
        <dbReference type="EMBL" id="SMB81074.1"/>
    </source>
</evidence>
<evidence type="ECO:0000256" key="5">
    <source>
        <dbReference type="PROSITE-ProRule" id="PRU00560"/>
    </source>
</evidence>
<dbReference type="PROSITE" id="PS51192">
    <property type="entry name" value="HELICASE_ATP_BIND_1"/>
    <property type="match status" value="1"/>
</dbReference>
<dbReference type="Pfam" id="PF00580">
    <property type="entry name" value="UvrD-helicase"/>
    <property type="match status" value="2"/>
</dbReference>
<dbReference type="InterPro" id="IPR027417">
    <property type="entry name" value="P-loop_NTPase"/>
</dbReference>
<dbReference type="Pfam" id="PF13538">
    <property type="entry name" value="UvrD_C_2"/>
    <property type="match status" value="1"/>
</dbReference>
<dbReference type="GO" id="GO:0009378">
    <property type="term" value="F:four-way junction helicase activity"/>
    <property type="evidence" value="ECO:0007669"/>
    <property type="project" value="TreeGrafter"/>
</dbReference>
<keyword evidence="1 5" id="KW-0547">Nucleotide-binding</keyword>
<evidence type="ECO:0000259" key="7">
    <source>
        <dbReference type="PROSITE" id="PS51194"/>
    </source>
</evidence>
<keyword evidence="4 5" id="KW-0067">ATP-binding</keyword>
<dbReference type="EMBL" id="FWWU01000005">
    <property type="protein sequence ID" value="SMB81074.1"/>
    <property type="molecule type" value="Genomic_DNA"/>
</dbReference>
<dbReference type="InterPro" id="IPR027785">
    <property type="entry name" value="UvrD-like_helicase_C"/>
</dbReference>
<dbReference type="InterPro" id="IPR014016">
    <property type="entry name" value="UvrD-like_ATP-bd"/>
</dbReference>
<evidence type="ECO:0000259" key="8">
    <source>
        <dbReference type="PROSITE" id="PS51198"/>
    </source>
</evidence>
<dbReference type="Proteomes" id="UP000192582">
    <property type="component" value="Unassembled WGS sequence"/>
</dbReference>
<dbReference type="CDD" id="cd17932">
    <property type="entry name" value="DEXQc_UvrD"/>
    <property type="match status" value="1"/>
</dbReference>
<dbReference type="GO" id="GO:0003676">
    <property type="term" value="F:nucleic acid binding"/>
    <property type="evidence" value="ECO:0007669"/>
    <property type="project" value="InterPro"/>
</dbReference>
<accession>A0A1W1UK02</accession>
<dbReference type="SMART" id="SM00490">
    <property type="entry name" value="HELICc"/>
    <property type="match status" value="1"/>
</dbReference>
<dbReference type="InterPro" id="IPR004589">
    <property type="entry name" value="DNA_helicase_ATP-dep_RecQ"/>
</dbReference>
<dbReference type="SUPFAM" id="SSF53098">
    <property type="entry name" value="Ribonuclease H-like"/>
    <property type="match status" value="1"/>
</dbReference>
<dbReference type="NCBIfam" id="TIGR00614">
    <property type="entry name" value="recQ_fam"/>
    <property type="match status" value="1"/>
</dbReference>
<keyword evidence="2 5" id="KW-0378">Hydrolase</keyword>
<dbReference type="InterPro" id="IPR012337">
    <property type="entry name" value="RNaseH-like_sf"/>
</dbReference>
<dbReference type="RefSeq" id="WP_139806463.1">
    <property type="nucleotide sequence ID" value="NZ_FWWU01000005.1"/>
</dbReference>